<name>A0A2T3KL99_9GAMM</name>
<reference evidence="1 2" key="1">
    <citation type="submission" date="2018-01" db="EMBL/GenBank/DDBJ databases">
        <title>Whole genome sequencing of Histamine producing bacteria.</title>
        <authorList>
            <person name="Butler K."/>
        </authorList>
    </citation>
    <scope>NUCLEOTIDE SEQUENCE [LARGE SCALE GENOMIC DNA]</scope>
    <source>
        <strain evidence="1 2">FS-7.2</strain>
    </source>
</reference>
<dbReference type="AlphaFoldDB" id="A0A2T3KL99"/>
<proteinExistence type="predicted"/>
<protein>
    <submittedName>
        <fullName evidence="1">Uncharacterized protein</fullName>
    </submittedName>
</protein>
<dbReference type="Gene3D" id="1.25.10.10">
    <property type="entry name" value="Leucine-rich Repeat Variant"/>
    <property type="match status" value="1"/>
</dbReference>
<organism evidence="1 2">
    <name type="scientific">Photobacterium kishitanii</name>
    <dbReference type="NCBI Taxonomy" id="318456"/>
    <lineage>
        <taxon>Bacteria</taxon>
        <taxon>Pseudomonadati</taxon>
        <taxon>Pseudomonadota</taxon>
        <taxon>Gammaproteobacteria</taxon>
        <taxon>Vibrionales</taxon>
        <taxon>Vibrionaceae</taxon>
        <taxon>Photobacterium</taxon>
    </lineage>
</organism>
<dbReference type="EMBL" id="PYNF01000003">
    <property type="protein sequence ID" value="PSV00482.1"/>
    <property type="molecule type" value="Genomic_DNA"/>
</dbReference>
<evidence type="ECO:0000313" key="2">
    <source>
        <dbReference type="Proteomes" id="UP000241426"/>
    </source>
</evidence>
<gene>
    <name evidence="1" type="ORF">C9J27_04940</name>
</gene>
<comment type="caution">
    <text evidence="1">The sequence shown here is derived from an EMBL/GenBank/DDBJ whole genome shotgun (WGS) entry which is preliminary data.</text>
</comment>
<accession>A0A2T3KL99</accession>
<dbReference type="InterPro" id="IPR011989">
    <property type="entry name" value="ARM-like"/>
</dbReference>
<sequence length="280" mass="31577">MIQRRNNLIAELKAVLSGLSTDQVDIFIETFIIPSRFQGFYKNIEYATQKAVELSDKYLDGKFSPYFMVERVNSLVSAGYLDALCQSKNAMVLDEAAKFGSAPRDKLIFNEHWFVRTTVAKLGSVEQQDKLLARILSGVREHEEVVYALIIHGSDSCREKLIDVEDSYARRLIVHFGDNTQRSKLVQDSSPHVRQAVAQKGCFIDCVKLYDDKDALTRSIARKYVDHEVSTELCAYVNKQTNKYAEIVHILENYGTKSCKEAFLSSGDAVAVVSTSENPL</sequence>
<evidence type="ECO:0000313" key="1">
    <source>
        <dbReference type="EMBL" id="PSV00482.1"/>
    </source>
</evidence>
<dbReference type="Proteomes" id="UP000241426">
    <property type="component" value="Unassembled WGS sequence"/>
</dbReference>